<feature type="region of interest" description="Disordered" evidence="1">
    <location>
        <begin position="1"/>
        <end position="91"/>
    </location>
</feature>
<evidence type="ECO:0000313" key="2">
    <source>
        <dbReference type="EMBL" id="KAJ8412965.1"/>
    </source>
</evidence>
<reference evidence="2" key="1">
    <citation type="journal article" date="2023" name="Science">
        <title>Genome structures resolve the early diversification of teleost fishes.</title>
        <authorList>
            <person name="Parey E."/>
            <person name="Louis A."/>
            <person name="Montfort J."/>
            <person name="Bouchez O."/>
            <person name="Roques C."/>
            <person name="Iampietro C."/>
            <person name="Lluch J."/>
            <person name="Castinel A."/>
            <person name="Donnadieu C."/>
            <person name="Desvignes T."/>
            <person name="Floi Bucao C."/>
            <person name="Jouanno E."/>
            <person name="Wen M."/>
            <person name="Mejri S."/>
            <person name="Dirks R."/>
            <person name="Jansen H."/>
            <person name="Henkel C."/>
            <person name="Chen W.J."/>
            <person name="Zahm M."/>
            <person name="Cabau C."/>
            <person name="Klopp C."/>
            <person name="Thompson A.W."/>
            <person name="Robinson-Rechavi M."/>
            <person name="Braasch I."/>
            <person name="Lecointre G."/>
            <person name="Bobe J."/>
            <person name="Postlethwait J.H."/>
            <person name="Berthelot C."/>
            <person name="Roest Crollius H."/>
            <person name="Guiguen Y."/>
        </authorList>
    </citation>
    <scope>NUCLEOTIDE SEQUENCE</scope>
    <source>
        <strain evidence="2">NC1722</strain>
    </source>
</reference>
<evidence type="ECO:0000256" key="1">
    <source>
        <dbReference type="SAM" id="MobiDB-lite"/>
    </source>
</evidence>
<feature type="compositionally biased region" description="Low complexity" evidence="1">
    <location>
        <begin position="30"/>
        <end position="43"/>
    </location>
</feature>
<evidence type="ECO:0000313" key="3">
    <source>
        <dbReference type="Proteomes" id="UP001221898"/>
    </source>
</evidence>
<gene>
    <name evidence="2" type="ORF">AAFF_G00105470</name>
</gene>
<sequence>MECKRSGARQRGQSGDGRSLWLPRRRGEEGSPSPSAAEAEAAGTVHDPRPKPLLTVPEPRPGKHRTNAGTAQTKAPPASPAAKRTQRCGPALLHLERGRTPPARFWRWACD</sequence>
<organism evidence="2 3">
    <name type="scientific">Aldrovandia affinis</name>
    <dbReference type="NCBI Taxonomy" id="143900"/>
    <lineage>
        <taxon>Eukaryota</taxon>
        <taxon>Metazoa</taxon>
        <taxon>Chordata</taxon>
        <taxon>Craniata</taxon>
        <taxon>Vertebrata</taxon>
        <taxon>Euteleostomi</taxon>
        <taxon>Actinopterygii</taxon>
        <taxon>Neopterygii</taxon>
        <taxon>Teleostei</taxon>
        <taxon>Notacanthiformes</taxon>
        <taxon>Halosauridae</taxon>
        <taxon>Aldrovandia</taxon>
    </lineage>
</organism>
<accession>A0AAD7WXT1</accession>
<comment type="caution">
    <text evidence="2">The sequence shown here is derived from an EMBL/GenBank/DDBJ whole genome shotgun (WGS) entry which is preliminary data.</text>
</comment>
<name>A0AAD7WXT1_9TELE</name>
<protein>
    <submittedName>
        <fullName evidence="2">Uncharacterized protein</fullName>
    </submittedName>
</protein>
<dbReference type="EMBL" id="JAINUG010000017">
    <property type="protein sequence ID" value="KAJ8412965.1"/>
    <property type="molecule type" value="Genomic_DNA"/>
</dbReference>
<proteinExistence type="predicted"/>
<dbReference type="AlphaFoldDB" id="A0AAD7WXT1"/>
<keyword evidence="3" id="KW-1185">Reference proteome</keyword>
<dbReference type="Proteomes" id="UP001221898">
    <property type="component" value="Unassembled WGS sequence"/>
</dbReference>